<feature type="region of interest" description="Disordered" evidence="1">
    <location>
        <begin position="58"/>
        <end position="77"/>
    </location>
</feature>
<gene>
    <name evidence="2" type="ORF">K431DRAFT_57796</name>
</gene>
<dbReference type="EMBL" id="MU003784">
    <property type="protein sequence ID" value="KAF2722227.1"/>
    <property type="molecule type" value="Genomic_DNA"/>
</dbReference>
<dbReference type="AlphaFoldDB" id="A0A9P4QCL8"/>
<proteinExistence type="predicted"/>
<feature type="compositionally biased region" description="Polar residues" evidence="1">
    <location>
        <begin position="83"/>
        <end position="104"/>
    </location>
</feature>
<comment type="caution">
    <text evidence="2">The sequence shown here is derived from an EMBL/GenBank/DDBJ whole genome shotgun (WGS) entry which is preliminary data.</text>
</comment>
<sequence length="217" mass="23813">MVAAPHPLTPGLHVQPCLPLPRKPEPHGTAHEQGPAPADSYPARFKCRRGQICHGGWHPLLSPPPPPPPPPPSPSLAQHTYIAQSERSQSASQPYQSSTCNTHPNQRRRHGHRTATTTLATNSVLAICSWCNHRSPLPESVCPVGLYMQACIYAWTAARLPDRTSEACRSRERCVCHWEVPISLYLPPSLPSSRPPAGMRHGCRRAAVLTQVHTCTQ</sequence>
<feature type="compositionally biased region" description="Pro residues" evidence="1">
    <location>
        <begin position="61"/>
        <end position="74"/>
    </location>
</feature>
<keyword evidence="3" id="KW-1185">Reference proteome</keyword>
<evidence type="ECO:0000313" key="2">
    <source>
        <dbReference type="EMBL" id="KAF2722227.1"/>
    </source>
</evidence>
<organism evidence="2 3">
    <name type="scientific">Polychaeton citri CBS 116435</name>
    <dbReference type="NCBI Taxonomy" id="1314669"/>
    <lineage>
        <taxon>Eukaryota</taxon>
        <taxon>Fungi</taxon>
        <taxon>Dikarya</taxon>
        <taxon>Ascomycota</taxon>
        <taxon>Pezizomycotina</taxon>
        <taxon>Dothideomycetes</taxon>
        <taxon>Dothideomycetidae</taxon>
        <taxon>Capnodiales</taxon>
        <taxon>Capnodiaceae</taxon>
        <taxon>Polychaeton</taxon>
    </lineage>
</organism>
<protein>
    <submittedName>
        <fullName evidence="2">Uncharacterized protein</fullName>
    </submittedName>
</protein>
<name>A0A9P4QCL8_9PEZI</name>
<dbReference type="Proteomes" id="UP000799441">
    <property type="component" value="Unassembled WGS sequence"/>
</dbReference>
<evidence type="ECO:0000313" key="3">
    <source>
        <dbReference type="Proteomes" id="UP000799441"/>
    </source>
</evidence>
<feature type="region of interest" description="Disordered" evidence="1">
    <location>
        <begin position="1"/>
        <end position="41"/>
    </location>
</feature>
<reference evidence="2" key="1">
    <citation type="journal article" date="2020" name="Stud. Mycol.">
        <title>101 Dothideomycetes genomes: a test case for predicting lifestyles and emergence of pathogens.</title>
        <authorList>
            <person name="Haridas S."/>
            <person name="Albert R."/>
            <person name="Binder M."/>
            <person name="Bloem J."/>
            <person name="Labutti K."/>
            <person name="Salamov A."/>
            <person name="Andreopoulos B."/>
            <person name="Baker S."/>
            <person name="Barry K."/>
            <person name="Bills G."/>
            <person name="Bluhm B."/>
            <person name="Cannon C."/>
            <person name="Castanera R."/>
            <person name="Culley D."/>
            <person name="Daum C."/>
            <person name="Ezra D."/>
            <person name="Gonzalez J."/>
            <person name="Henrissat B."/>
            <person name="Kuo A."/>
            <person name="Liang C."/>
            <person name="Lipzen A."/>
            <person name="Lutzoni F."/>
            <person name="Magnuson J."/>
            <person name="Mondo S."/>
            <person name="Nolan M."/>
            <person name="Ohm R."/>
            <person name="Pangilinan J."/>
            <person name="Park H.-J."/>
            <person name="Ramirez L."/>
            <person name="Alfaro M."/>
            <person name="Sun H."/>
            <person name="Tritt A."/>
            <person name="Yoshinaga Y."/>
            <person name="Zwiers L.-H."/>
            <person name="Turgeon B."/>
            <person name="Goodwin S."/>
            <person name="Spatafora J."/>
            <person name="Crous P."/>
            <person name="Grigoriev I."/>
        </authorList>
    </citation>
    <scope>NUCLEOTIDE SEQUENCE</scope>
    <source>
        <strain evidence="2">CBS 116435</strain>
    </source>
</reference>
<evidence type="ECO:0000256" key="1">
    <source>
        <dbReference type="SAM" id="MobiDB-lite"/>
    </source>
</evidence>
<accession>A0A9P4QCL8</accession>
<feature type="region of interest" description="Disordered" evidence="1">
    <location>
        <begin position="83"/>
        <end position="114"/>
    </location>
</feature>